<feature type="signal peptide" evidence="2">
    <location>
        <begin position="1"/>
        <end position="21"/>
    </location>
</feature>
<feature type="transmembrane region" description="Helical" evidence="1">
    <location>
        <begin position="90"/>
        <end position="108"/>
    </location>
</feature>
<dbReference type="Pfam" id="PF17088">
    <property type="entry name" value="YCF90"/>
    <property type="match status" value="1"/>
</dbReference>
<feature type="transmembrane region" description="Helical" evidence="1">
    <location>
        <begin position="318"/>
        <end position="339"/>
    </location>
</feature>
<dbReference type="AlphaFoldDB" id="A0A8F8X8D1"/>
<reference evidence="3" key="1">
    <citation type="journal article" date="2021" name="Int. J. Mol. Sci.">
        <title>Extreme Enlargement of the Inverted Repeat Region in the Plastid Genomes of Diatoms from the Genus Climaconeis.</title>
        <authorList>
            <person name="Gastineau R."/>
            <person name="Davidovich N.A."/>
            <person name="Davidovich O.I."/>
            <person name="Lemieux C."/>
            <person name="Turmel M."/>
            <person name="Wrobel R.J."/>
            <person name="Witkowski A."/>
        </authorList>
    </citation>
    <scope>NUCLEOTIDE SEQUENCE</scope>
    <source>
        <strain evidence="3">SZCZ1889</strain>
    </source>
</reference>
<keyword evidence="1" id="KW-0472">Membrane</keyword>
<evidence type="ECO:0000313" key="3">
    <source>
        <dbReference type="EMBL" id="QYB19306.1"/>
    </source>
</evidence>
<protein>
    <submittedName>
        <fullName evidence="3">Hypothetical chloroplast RF90</fullName>
    </submittedName>
</protein>
<geneLocation type="plastid" evidence="3"/>
<keyword evidence="2" id="KW-0732">Signal</keyword>
<keyword evidence="3" id="KW-0934">Plastid</keyword>
<gene>
    <name evidence="3" type="primary">ycf90</name>
</gene>
<evidence type="ECO:0000256" key="2">
    <source>
        <dbReference type="SAM" id="SignalP"/>
    </source>
</evidence>
<keyword evidence="1" id="KW-1133">Transmembrane helix</keyword>
<evidence type="ECO:0000256" key="1">
    <source>
        <dbReference type="SAM" id="Phobius"/>
    </source>
</evidence>
<keyword evidence="1" id="KW-0812">Transmembrane</keyword>
<accession>A0A8F8X8D1</accession>
<proteinExistence type="predicted"/>
<organism evidence="3">
    <name type="scientific">Climaconeis cf. scalaris</name>
    <dbReference type="NCBI Taxonomy" id="2846828"/>
    <lineage>
        <taxon>Eukaryota</taxon>
        <taxon>Sar</taxon>
        <taxon>Stramenopiles</taxon>
        <taxon>Ochrophyta</taxon>
        <taxon>Bacillariophyta</taxon>
        <taxon>Bacillariophyceae</taxon>
        <taxon>Bacillariophycidae</taxon>
        <taxon>Naviculales</taxon>
        <taxon>Berkeleyaceae</taxon>
        <taxon>Climaconeis</taxon>
    </lineage>
</organism>
<name>A0A8F8X8D1_9STRA</name>
<dbReference type="EMBL" id="MZ365055">
    <property type="protein sequence ID" value="QYB19306.1"/>
    <property type="molecule type" value="Genomic_DNA"/>
</dbReference>
<sequence>MNPMTLFSSRFFIYWLNLINGNVELTSSNSSPIQNYLANLTQIIELERVNQDINNFREYVQGGIDLHDLEFFLWSVIFFRIIILTIRYDLISAFAITIISGLAGYLWYRRFITVLTNYRSALLLIPFLDRLGMSAVHLNSLMEYEVVLNVQFGGVDAHWYQPGKILYHAFVSGIKAYNPNGPDSGIYYIDPISMMVTKLPESVKLKIEPIYYSIYNNVIPQIYFTCRKFWNQISALAAYTVIVRMGKKYCPYLIRWHWTFLIILSLTERNLPQLLNRLDYYQADVLGIKISNIVDDPQIIAPPRELSTLLFEYNLCTIIIQSIIVFHLGFLLFGLLHAICGQYFYIPFLVENTELHIGPRPKSSIYSGGNTAWQDKNQKNTGYTIKFHKKELFTIPGFPKLWFGWFGGGTPTETRLKKFIKLLIKLIKRLIKELIKLIKRIKD</sequence>
<feature type="chain" id="PRO_5034391665" evidence="2">
    <location>
        <begin position="22"/>
        <end position="443"/>
    </location>
</feature>
<dbReference type="InterPro" id="IPR031383">
    <property type="entry name" value="Ycf90"/>
</dbReference>